<reference evidence="14" key="1">
    <citation type="submission" date="2016-05" db="EMBL/GenBank/DDBJ databases">
        <authorList>
            <person name="Lavstsen T."/>
            <person name="Jespersen J.S."/>
        </authorList>
    </citation>
    <scope>NUCLEOTIDE SEQUENCE</scope>
    <source>
        <tissue evidence="14">Brain</tissue>
    </source>
</reference>
<evidence type="ECO:0000256" key="4">
    <source>
        <dbReference type="ARBA" id="ARBA00022490"/>
    </source>
</evidence>
<dbReference type="GO" id="GO:0044782">
    <property type="term" value="P:cilium organization"/>
    <property type="evidence" value="ECO:0007669"/>
    <property type="project" value="TreeGrafter"/>
</dbReference>
<evidence type="ECO:0000256" key="6">
    <source>
        <dbReference type="ARBA" id="ARBA00023054"/>
    </source>
</evidence>
<gene>
    <name evidence="14" type="primary">FAM161A</name>
</gene>
<comment type="function">
    <text evidence="10">Involved in ciliogenesis.</text>
</comment>
<proteinExistence type="inferred from homology"/>
<evidence type="ECO:0000256" key="11">
    <source>
        <dbReference type="ARBA" id="ARBA00039949"/>
    </source>
</evidence>
<dbReference type="Pfam" id="PF10595">
    <property type="entry name" value="FAM161A_B"/>
    <property type="match status" value="1"/>
</dbReference>
<reference evidence="14" key="2">
    <citation type="submission" date="2016-06" db="EMBL/GenBank/DDBJ databases">
        <title>The genome of a short-lived fish provides insights into sex chromosome evolution and the genetic control of aging.</title>
        <authorList>
            <person name="Reichwald K."/>
            <person name="Felder M."/>
            <person name="Petzold A."/>
            <person name="Koch P."/>
            <person name="Groth M."/>
            <person name="Platzer M."/>
        </authorList>
    </citation>
    <scope>NUCLEOTIDE SEQUENCE</scope>
    <source>
        <tissue evidence="14">Brain</tissue>
    </source>
</reference>
<keyword evidence="9" id="KW-0966">Cell projection</keyword>
<feature type="compositionally biased region" description="Basic and acidic residues" evidence="13">
    <location>
        <begin position="327"/>
        <end position="341"/>
    </location>
</feature>
<keyword evidence="6 12" id="KW-0175">Coiled coil</keyword>
<dbReference type="PANTHER" id="PTHR21501">
    <property type="entry name" value="PROTEIN FAM-161"/>
    <property type="match status" value="1"/>
</dbReference>
<dbReference type="GO" id="GO:0005929">
    <property type="term" value="C:cilium"/>
    <property type="evidence" value="ECO:0007669"/>
    <property type="project" value="TreeGrafter"/>
</dbReference>
<evidence type="ECO:0000256" key="5">
    <source>
        <dbReference type="ARBA" id="ARBA00022794"/>
    </source>
</evidence>
<name>A0A1A8FEH7_9TELE</name>
<organism evidence="14">
    <name type="scientific">Nothobranchius korthausae</name>
    <dbReference type="NCBI Taxonomy" id="1143690"/>
    <lineage>
        <taxon>Eukaryota</taxon>
        <taxon>Metazoa</taxon>
        <taxon>Chordata</taxon>
        <taxon>Craniata</taxon>
        <taxon>Vertebrata</taxon>
        <taxon>Euteleostomi</taxon>
        <taxon>Actinopterygii</taxon>
        <taxon>Neopterygii</taxon>
        <taxon>Teleostei</taxon>
        <taxon>Neoteleostei</taxon>
        <taxon>Acanthomorphata</taxon>
        <taxon>Ovalentaria</taxon>
        <taxon>Atherinomorphae</taxon>
        <taxon>Cyprinodontiformes</taxon>
        <taxon>Nothobranchiidae</taxon>
        <taxon>Nothobranchius</taxon>
    </lineage>
</organism>
<keyword evidence="4" id="KW-0963">Cytoplasm</keyword>
<dbReference type="PANTHER" id="PTHR21501:SF3">
    <property type="entry name" value="PROTEIN FAM161A"/>
    <property type="match status" value="1"/>
</dbReference>
<comment type="similarity">
    <text evidence="3">Belongs to the FAM161 family.</text>
</comment>
<evidence type="ECO:0000256" key="7">
    <source>
        <dbReference type="ARBA" id="ARBA00023069"/>
    </source>
</evidence>
<dbReference type="InterPro" id="IPR019579">
    <property type="entry name" value="FAM161A/B"/>
</dbReference>
<feature type="region of interest" description="Disordered" evidence="13">
    <location>
        <begin position="1"/>
        <end position="42"/>
    </location>
</feature>
<dbReference type="AlphaFoldDB" id="A0A1A8FEH7"/>
<evidence type="ECO:0000256" key="13">
    <source>
        <dbReference type="SAM" id="MobiDB-lite"/>
    </source>
</evidence>
<accession>A0A1A8FEH7</accession>
<evidence type="ECO:0000256" key="12">
    <source>
        <dbReference type="SAM" id="Coils"/>
    </source>
</evidence>
<evidence type="ECO:0000256" key="3">
    <source>
        <dbReference type="ARBA" id="ARBA00006663"/>
    </source>
</evidence>
<feature type="coiled-coil region" evidence="12">
    <location>
        <begin position="94"/>
        <end position="142"/>
    </location>
</feature>
<sequence length="341" mass="39565">MANSHRRNVLVTSCLKTPVDPNTKAPLASYERGRASASGRLDNRDYEKELEYQDSESDFCEEDCVGKTSPHMRNGYTRGRPDLSEILFSNEEYYSKLEELKKTHLSTMAKLENMFPKVLEQRKKAEEEEQRWRDEQKQREKKLQRLVLKRAQANDTHQALSQTYQGKLNEFRKQDLQRKKEYKQEIRSMCERVEGRPLLLEQVAQRIARQAAEKRYIEALHGSDVTEDFLSSKVGKSASDRKASASSDSKQSNQEDADYKPVRFRKIFLDDEDIDDPAESKGRKEEESDMASVNQDDEDHYPDDYHGSDCSYSDGSFSEDVENYSDNSEHDADLRQQKVGE</sequence>
<dbReference type="EMBL" id="HAEB01010895">
    <property type="protein sequence ID" value="SBQ57422.1"/>
    <property type="molecule type" value="Transcribed_RNA"/>
</dbReference>
<comment type="subcellular location">
    <subcellularLocation>
        <location evidence="2">Cytoplasm</location>
        <location evidence="2">Cytoskeleton</location>
        <location evidence="2">Cilium basal body</location>
    </subcellularLocation>
    <subcellularLocation>
        <location evidence="1">Cytoplasm</location>
        <location evidence="1">Cytoskeleton</location>
        <location evidence="1">Microtubule organizing center</location>
        <location evidence="1">Centrosome</location>
        <location evidence="1">Centriole</location>
    </subcellularLocation>
</comment>
<evidence type="ECO:0000256" key="10">
    <source>
        <dbReference type="ARBA" id="ARBA00037165"/>
    </source>
</evidence>
<feature type="region of interest" description="Disordered" evidence="13">
    <location>
        <begin position="236"/>
        <end position="341"/>
    </location>
</feature>
<protein>
    <recommendedName>
        <fullName evidence="11">Protein FAM161A</fullName>
    </recommendedName>
</protein>
<evidence type="ECO:0000256" key="8">
    <source>
        <dbReference type="ARBA" id="ARBA00023212"/>
    </source>
</evidence>
<dbReference type="InterPro" id="IPR051655">
    <property type="entry name" value="FAM161"/>
</dbReference>
<keyword evidence="5" id="KW-0970">Cilium biogenesis/degradation</keyword>
<dbReference type="GO" id="GO:0005814">
    <property type="term" value="C:centriole"/>
    <property type="evidence" value="ECO:0007669"/>
    <property type="project" value="UniProtKB-SubCell"/>
</dbReference>
<keyword evidence="7" id="KW-0969">Cilium</keyword>
<evidence type="ECO:0000256" key="9">
    <source>
        <dbReference type="ARBA" id="ARBA00023273"/>
    </source>
</evidence>
<evidence type="ECO:0000256" key="2">
    <source>
        <dbReference type="ARBA" id="ARBA00004120"/>
    </source>
</evidence>
<evidence type="ECO:0000256" key="1">
    <source>
        <dbReference type="ARBA" id="ARBA00004114"/>
    </source>
</evidence>
<keyword evidence="8" id="KW-0206">Cytoskeleton</keyword>
<evidence type="ECO:0000313" key="14">
    <source>
        <dbReference type="EMBL" id="SBQ57422.1"/>
    </source>
</evidence>